<keyword evidence="7" id="KW-0539">Nucleus</keyword>
<evidence type="ECO:0000256" key="5">
    <source>
        <dbReference type="ARBA" id="ARBA00023010"/>
    </source>
</evidence>
<evidence type="ECO:0000256" key="4">
    <source>
        <dbReference type="ARBA" id="ARBA00022927"/>
    </source>
</evidence>
<accession>A0A4S2N610</accession>
<dbReference type="Proteomes" id="UP000298138">
    <property type="component" value="Unassembled WGS sequence"/>
</dbReference>
<feature type="compositionally biased region" description="Polar residues" evidence="8">
    <location>
        <begin position="1"/>
        <end position="17"/>
    </location>
</feature>
<evidence type="ECO:0000256" key="8">
    <source>
        <dbReference type="SAM" id="MobiDB-lite"/>
    </source>
</evidence>
<comment type="subcellular location">
    <subcellularLocation>
        <location evidence="1">Nucleus</location>
        <location evidence="1">Nuclear pore complex</location>
    </subcellularLocation>
</comment>
<dbReference type="Pfam" id="PF10168">
    <property type="entry name" value="Nup88"/>
    <property type="match status" value="1"/>
</dbReference>
<organism evidence="9 10">
    <name type="scientific">Ascodesmis nigricans</name>
    <dbReference type="NCBI Taxonomy" id="341454"/>
    <lineage>
        <taxon>Eukaryota</taxon>
        <taxon>Fungi</taxon>
        <taxon>Dikarya</taxon>
        <taxon>Ascomycota</taxon>
        <taxon>Pezizomycotina</taxon>
        <taxon>Pezizomycetes</taxon>
        <taxon>Pezizales</taxon>
        <taxon>Ascodesmidaceae</taxon>
        <taxon>Ascodesmis</taxon>
    </lineage>
</organism>
<proteinExistence type="predicted"/>
<evidence type="ECO:0000313" key="10">
    <source>
        <dbReference type="Proteomes" id="UP000298138"/>
    </source>
</evidence>
<dbReference type="AlphaFoldDB" id="A0A4S2N610"/>
<dbReference type="STRING" id="341454.A0A4S2N610"/>
<protein>
    <submittedName>
        <fullName evidence="9">Uncharacterized protein</fullName>
    </submittedName>
</protein>
<dbReference type="GO" id="GO:0000056">
    <property type="term" value="P:ribosomal small subunit export from nucleus"/>
    <property type="evidence" value="ECO:0007669"/>
    <property type="project" value="InterPro"/>
</dbReference>
<evidence type="ECO:0000256" key="3">
    <source>
        <dbReference type="ARBA" id="ARBA00022816"/>
    </source>
</evidence>
<evidence type="ECO:0000256" key="6">
    <source>
        <dbReference type="ARBA" id="ARBA00023132"/>
    </source>
</evidence>
<keyword evidence="3" id="KW-0509">mRNA transport</keyword>
<feature type="compositionally biased region" description="Low complexity" evidence="8">
    <location>
        <begin position="613"/>
        <end position="626"/>
    </location>
</feature>
<dbReference type="OrthoDB" id="341482at2759"/>
<dbReference type="InParanoid" id="A0A4S2N610"/>
<feature type="compositionally biased region" description="Polar residues" evidence="8">
    <location>
        <begin position="642"/>
        <end position="653"/>
    </location>
</feature>
<keyword evidence="6" id="KW-0906">Nuclear pore complex</keyword>
<reference evidence="9 10" key="1">
    <citation type="submission" date="2019-04" db="EMBL/GenBank/DDBJ databases">
        <title>Comparative genomics and transcriptomics to analyze fruiting body development in filamentous ascomycetes.</title>
        <authorList>
            <consortium name="DOE Joint Genome Institute"/>
            <person name="Lutkenhaus R."/>
            <person name="Traeger S."/>
            <person name="Breuer J."/>
            <person name="Kuo A."/>
            <person name="Lipzen A."/>
            <person name="Pangilinan J."/>
            <person name="Dilworth D."/>
            <person name="Sandor L."/>
            <person name="Poggeler S."/>
            <person name="Barry K."/>
            <person name="Grigoriev I.V."/>
            <person name="Nowrousian M."/>
        </authorList>
    </citation>
    <scope>NUCLEOTIDE SEQUENCE [LARGE SCALE GENOMIC DNA]</scope>
    <source>
        <strain evidence="9 10">CBS 389.68</strain>
    </source>
</reference>
<dbReference type="GO" id="GO:0017056">
    <property type="term" value="F:structural constituent of nuclear pore"/>
    <property type="evidence" value="ECO:0007669"/>
    <property type="project" value="InterPro"/>
</dbReference>
<gene>
    <name evidence="9" type="ORF">EX30DRAFT_392115</name>
</gene>
<dbReference type="PANTHER" id="PTHR13257">
    <property type="entry name" value="NUCLEOPORIN NUP84-RELATED"/>
    <property type="match status" value="1"/>
</dbReference>
<dbReference type="GO" id="GO:0005643">
    <property type="term" value="C:nuclear pore"/>
    <property type="evidence" value="ECO:0007669"/>
    <property type="project" value="UniProtKB-SubCell"/>
</dbReference>
<keyword evidence="10" id="KW-1185">Reference proteome</keyword>
<evidence type="ECO:0000256" key="2">
    <source>
        <dbReference type="ARBA" id="ARBA00022448"/>
    </source>
</evidence>
<dbReference type="InterPro" id="IPR037700">
    <property type="entry name" value="NUP88/NUP82"/>
</dbReference>
<keyword evidence="4" id="KW-0653">Protein transport</keyword>
<feature type="region of interest" description="Disordered" evidence="8">
    <location>
        <begin position="1"/>
        <end position="47"/>
    </location>
</feature>
<evidence type="ECO:0000256" key="7">
    <source>
        <dbReference type="ARBA" id="ARBA00023242"/>
    </source>
</evidence>
<evidence type="ECO:0000256" key="1">
    <source>
        <dbReference type="ARBA" id="ARBA00004567"/>
    </source>
</evidence>
<dbReference type="InterPro" id="IPR019321">
    <property type="entry name" value="Nucleoporin_Nup88"/>
</dbReference>
<feature type="region of interest" description="Disordered" evidence="8">
    <location>
        <begin position="593"/>
        <end position="655"/>
    </location>
</feature>
<keyword evidence="2" id="KW-0813">Transport</keyword>
<feature type="compositionally biased region" description="Polar residues" evidence="8">
    <location>
        <begin position="593"/>
        <end position="608"/>
    </location>
</feature>
<sequence>MATVTDRNPSWLSSPSSGHALFQTSSSSDPLPPPSKPTADSDDDITPSRLTALRSTELFVARNREIRVADVRHLKSHHPRSYVETEEVAKSGIHGYKTLHLPQLDFDVTQVEISEDGLFMAVVGERECAVVVLPGEGAAVVKVEKEADGKREKRFVRVPSYHRVGRSFHNYESAAKIVKVLWHPLAVEGASLLVLTDDANIRVYDIILGNDPSFEIPDQIFDLYALSGKKRHTGGFAADASDMVPASFCFADGEAGWRPLTVYILMRGSGDIYGLSPVVPSRWAASPEYLQQLSVEIAADVEGLSEDATPEERNAARHQTRWINDVLNQQCIIAEADARFPTATTPRTIPKCLGRPTGVGPTPVLQGPFLFQPPPAELDAEEDSLACDIFHVETEATGIIGVVYSSGKVEISLEDLPLPARWIEKKPHKAAAPLRTLHDSLPVIANYETISLQFPPGATEFNSWPTFTKDALSPFLWFVNHNSGVAAFSMKPWIENLLTLMDPENCSEDEEDHDEEDIMARFLGTAPPSVISQVIPNAPGRITGSVVIYDPFAGYLLLAGHSNGVESAELEDESISLPSNSIPPNEETAIVLQPQTPRTNSLRPSTSVFHPLPSQTPSSQTPSSSSPQPPSHRPFTIPAAFTSPSKLSTTLPKPSSDPIMFCTDTSTTLQLARDTLHSDVTSLFDAAQSLHDHAAHQHALYVTQLSTIDNLRSRLDVMKNRNLVERLATFIAKQEELKARMEDALRKVVVLDEGKRGLSQAEKMWAMEVGRVQRKLGELVERRDGVKEIVELVEKEAKERENEVEKGVEVVVDGVTESVRREGVERVMKVLKVEDEIIKNTRKQLEELEVEVDTL</sequence>
<dbReference type="EMBL" id="ML220112">
    <property type="protein sequence ID" value="TGZ84691.1"/>
    <property type="molecule type" value="Genomic_DNA"/>
</dbReference>
<dbReference type="GO" id="GO:0000055">
    <property type="term" value="P:ribosomal large subunit export from nucleus"/>
    <property type="evidence" value="ECO:0007669"/>
    <property type="project" value="InterPro"/>
</dbReference>
<dbReference type="GO" id="GO:0006406">
    <property type="term" value="P:mRNA export from nucleus"/>
    <property type="evidence" value="ECO:0007669"/>
    <property type="project" value="TreeGrafter"/>
</dbReference>
<dbReference type="PANTHER" id="PTHR13257:SF0">
    <property type="entry name" value="NUCLEAR PORE COMPLEX PROTEIN NUP88"/>
    <property type="match status" value="1"/>
</dbReference>
<keyword evidence="5" id="KW-0811">Translocation</keyword>
<name>A0A4S2N610_9PEZI</name>
<dbReference type="GO" id="GO:0006606">
    <property type="term" value="P:protein import into nucleus"/>
    <property type="evidence" value="ECO:0007669"/>
    <property type="project" value="TreeGrafter"/>
</dbReference>
<evidence type="ECO:0000313" key="9">
    <source>
        <dbReference type="EMBL" id="TGZ84691.1"/>
    </source>
</evidence>